<organism evidence="6 7">
    <name type="scientific">Terrisporobacter othiniensis</name>
    <dbReference type="NCBI Taxonomy" id="1577792"/>
    <lineage>
        <taxon>Bacteria</taxon>
        <taxon>Bacillati</taxon>
        <taxon>Bacillota</taxon>
        <taxon>Clostridia</taxon>
        <taxon>Peptostreptococcales</taxon>
        <taxon>Peptostreptococcaceae</taxon>
        <taxon>Terrisporobacter</taxon>
    </lineage>
</organism>
<evidence type="ECO:0000256" key="3">
    <source>
        <dbReference type="ARBA" id="ARBA00023125"/>
    </source>
</evidence>
<dbReference type="Gene3D" id="1.10.10.10">
    <property type="entry name" value="Winged helix-like DNA-binding domain superfamily/Winged helix DNA-binding domain"/>
    <property type="match status" value="1"/>
</dbReference>
<keyword evidence="4" id="KW-0804">Transcription</keyword>
<comment type="caution">
    <text evidence="6">The sequence shown here is derived from an EMBL/GenBank/DDBJ whole genome shotgun (WGS) entry which is preliminary data.</text>
</comment>
<dbReference type="GO" id="GO:0003700">
    <property type="term" value="F:DNA-binding transcription factor activity"/>
    <property type="evidence" value="ECO:0007669"/>
    <property type="project" value="InterPro"/>
</dbReference>
<dbReference type="AlphaFoldDB" id="A0A0B3W168"/>
<dbReference type="OrthoDB" id="9785745at2"/>
<keyword evidence="2" id="KW-0805">Transcription regulation</keyword>
<dbReference type="InterPro" id="IPR036390">
    <property type="entry name" value="WH_DNA-bd_sf"/>
</dbReference>
<dbReference type="Pfam" id="PF00126">
    <property type="entry name" value="HTH_1"/>
    <property type="match status" value="1"/>
</dbReference>
<dbReference type="EMBL" id="JWHR01000013">
    <property type="protein sequence ID" value="KHS58748.1"/>
    <property type="molecule type" value="Genomic_DNA"/>
</dbReference>
<evidence type="ECO:0000259" key="5">
    <source>
        <dbReference type="PROSITE" id="PS50931"/>
    </source>
</evidence>
<proteinExistence type="inferred from homology"/>
<reference evidence="6 7" key="1">
    <citation type="submission" date="2014-12" db="EMBL/GenBank/DDBJ databases">
        <title>Draft genome sequence of Terrisporobacter sp. 08-306576, isolated from the blood culture of a bacteremia patient.</title>
        <authorList>
            <person name="Lund L.C."/>
            <person name="Sydenham T.V."/>
            <person name="Hogh S.V."/>
            <person name="Skov M.N."/>
            <person name="Kemp M."/>
            <person name="Justesen U.S."/>
        </authorList>
    </citation>
    <scope>NUCLEOTIDE SEQUENCE [LARGE SCALE GENOMIC DNA]</scope>
    <source>
        <strain evidence="6 7">08-306576</strain>
    </source>
</reference>
<dbReference type="SUPFAM" id="SSF46785">
    <property type="entry name" value="Winged helix' DNA-binding domain"/>
    <property type="match status" value="1"/>
</dbReference>
<dbReference type="InterPro" id="IPR000847">
    <property type="entry name" value="LysR_HTH_N"/>
</dbReference>
<keyword evidence="3" id="KW-0238">DNA-binding</keyword>
<dbReference type="Pfam" id="PF03466">
    <property type="entry name" value="LysR_substrate"/>
    <property type="match status" value="1"/>
</dbReference>
<dbReference type="GO" id="GO:0000976">
    <property type="term" value="F:transcription cis-regulatory region binding"/>
    <property type="evidence" value="ECO:0007669"/>
    <property type="project" value="TreeGrafter"/>
</dbReference>
<evidence type="ECO:0000256" key="1">
    <source>
        <dbReference type="ARBA" id="ARBA00009437"/>
    </source>
</evidence>
<gene>
    <name evidence="6" type="ORF">QX51_01035</name>
</gene>
<dbReference type="Proteomes" id="UP000031189">
    <property type="component" value="Unassembled WGS sequence"/>
</dbReference>
<protein>
    <recommendedName>
        <fullName evidence="5">HTH lysR-type domain-containing protein</fullName>
    </recommendedName>
</protein>
<dbReference type="Gene3D" id="3.40.190.290">
    <property type="match status" value="1"/>
</dbReference>
<evidence type="ECO:0000313" key="7">
    <source>
        <dbReference type="Proteomes" id="UP000031189"/>
    </source>
</evidence>
<accession>A0A0B3W168</accession>
<dbReference type="PROSITE" id="PS50931">
    <property type="entry name" value="HTH_LYSR"/>
    <property type="match status" value="1"/>
</dbReference>
<dbReference type="SUPFAM" id="SSF53850">
    <property type="entry name" value="Periplasmic binding protein-like II"/>
    <property type="match status" value="1"/>
</dbReference>
<evidence type="ECO:0000313" key="6">
    <source>
        <dbReference type="EMBL" id="KHS58748.1"/>
    </source>
</evidence>
<dbReference type="InterPro" id="IPR036388">
    <property type="entry name" value="WH-like_DNA-bd_sf"/>
</dbReference>
<sequence>MNIRKLSIFYETASCLNMSKVAKEMYISQPSISQCISEIEAELNTKLFDRIGKKLFLTYEGEIFFNYTRRILNIYEEGVNTIKDCASENRGKIIIGASITIGIYIMPYVIKKFNEEVPDIEISLVIDSQSNIEDLISHNKVDIAFIESSTSCSEVISKEICRDELVFISGINHEWKDKKYLEKEDFLDNIFIFRDDGSGTRETFETFLKSKNIEYKGYLELSHIEAIINYVKLNMGISCVPYISVVEKEKLGDLNISRLKDCKIERSLYIVIHKDKYISLPIKLFICFCEKFLDKELLEQINEEHNKY</sequence>
<feature type="domain" description="HTH lysR-type" evidence="5">
    <location>
        <begin position="1"/>
        <end position="58"/>
    </location>
</feature>
<dbReference type="PRINTS" id="PR00039">
    <property type="entry name" value="HTHLYSR"/>
</dbReference>
<dbReference type="PANTHER" id="PTHR30126">
    <property type="entry name" value="HTH-TYPE TRANSCRIPTIONAL REGULATOR"/>
    <property type="match status" value="1"/>
</dbReference>
<evidence type="ECO:0000256" key="2">
    <source>
        <dbReference type="ARBA" id="ARBA00023015"/>
    </source>
</evidence>
<dbReference type="InterPro" id="IPR005119">
    <property type="entry name" value="LysR_subst-bd"/>
</dbReference>
<evidence type="ECO:0000256" key="4">
    <source>
        <dbReference type="ARBA" id="ARBA00023163"/>
    </source>
</evidence>
<keyword evidence="7" id="KW-1185">Reference proteome</keyword>
<name>A0A0B3W168_9FIRM</name>
<comment type="similarity">
    <text evidence="1">Belongs to the LysR transcriptional regulatory family.</text>
</comment>
<dbReference type="RefSeq" id="WP_039678046.1">
    <property type="nucleotide sequence ID" value="NZ_JAWGXO010000031.1"/>
</dbReference>
<dbReference type="PANTHER" id="PTHR30126:SF39">
    <property type="entry name" value="HTH-TYPE TRANSCRIPTIONAL REGULATOR CYSL"/>
    <property type="match status" value="1"/>
</dbReference>